<dbReference type="GO" id="GO:0016042">
    <property type="term" value="P:lipid catabolic process"/>
    <property type="evidence" value="ECO:0007669"/>
    <property type="project" value="UniProtKB-UniRule"/>
</dbReference>
<gene>
    <name evidence="6" type="ORF">LTR97_012536</name>
</gene>
<keyword evidence="1" id="KW-0677">Repeat</keyword>
<dbReference type="PANTHER" id="PTHR10039:SF5">
    <property type="entry name" value="NACHT DOMAIN-CONTAINING PROTEIN"/>
    <property type="match status" value="1"/>
</dbReference>
<feature type="active site" description="Nucleophile" evidence="3">
    <location>
        <position position="74"/>
    </location>
</feature>
<dbReference type="InterPro" id="IPR016035">
    <property type="entry name" value="Acyl_Trfase/lysoPLipase"/>
</dbReference>
<keyword evidence="3" id="KW-0442">Lipid degradation</keyword>
<dbReference type="GO" id="GO:0016787">
    <property type="term" value="F:hydrolase activity"/>
    <property type="evidence" value="ECO:0007669"/>
    <property type="project" value="UniProtKB-UniRule"/>
</dbReference>
<dbReference type="InterPro" id="IPR027417">
    <property type="entry name" value="P-loop_NTPase"/>
</dbReference>
<evidence type="ECO:0000313" key="7">
    <source>
        <dbReference type="Proteomes" id="UP001310594"/>
    </source>
</evidence>
<evidence type="ECO:0000256" key="3">
    <source>
        <dbReference type="PROSITE-ProRule" id="PRU01161"/>
    </source>
</evidence>
<organism evidence="6 7">
    <name type="scientific">Elasticomyces elasticus</name>
    <dbReference type="NCBI Taxonomy" id="574655"/>
    <lineage>
        <taxon>Eukaryota</taxon>
        <taxon>Fungi</taxon>
        <taxon>Dikarya</taxon>
        <taxon>Ascomycota</taxon>
        <taxon>Pezizomycotina</taxon>
        <taxon>Dothideomycetes</taxon>
        <taxon>Dothideomycetidae</taxon>
        <taxon>Mycosphaerellales</taxon>
        <taxon>Teratosphaeriaceae</taxon>
        <taxon>Elasticomyces</taxon>
    </lineage>
</organism>
<dbReference type="PROSITE" id="PS51635">
    <property type="entry name" value="PNPLA"/>
    <property type="match status" value="1"/>
</dbReference>
<reference evidence="6" key="1">
    <citation type="submission" date="2023-08" db="EMBL/GenBank/DDBJ databases">
        <title>Black Yeasts Isolated from many extreme environments.</title>
        <authorList>
            <person name="Coleine C."/>
            <person name="Stajich J.E."/>
            <person name="Selbmann L."/>
        </authorList>
    </citation>
    <scope>NUCLEOTIDE SEQUENCE</scope>
    <source>
        <strain evidence="6">CCFEE 5810</strain>
    </source>
</reference>
<protein>
    <recommendedName>
        <fullName evidence="8">PNPLA domain-containing protein</fullName>
    </recommendedName>
</protein>
<dbReference type="PANTHER" id="PTHR10039">
    <property type="entry name" value="AMELOGENIN"/>
    <property type="match status" value="1"/>
</dbReference>
<accession>A0AAN7ZYV6</accession>
<evidence type="ECO:0008006" key="8">
    <source>
        <dbReference type="Google" id="ProtNLM"/>
    </source>
</evidence>
<dbReference type="PROSITE" id="PS50837">
    <property type="entry name" value="NACHT"/>
    <property type="match status" value="1"/>
</dbReference>
<evidence type="ECO:0000256" key="2">
    <source>
        <dbReference type="ARBA" id="ARBA00023098"/>
    </source>
</evidence>
<keyword evidence="3" id="KW-0378">Hydrolase</keyword>
<dbReference type="Proteomes" id="UP001310594">
    <property type="component" value="Unassembled WGS sequence"/>
</dbReference>
<dbReference type="SUPFAM" id="SSF52540">
    <property type="entry name" value="P-loop containing nucleoside triphosphate hydrolases"/>
    <property type="match status" value="1"/>
</dbReference>
<dbReference type="GO" id="GO:0046486">
    <property type="term" value="P:glycerolipid metabolic process"/>
    <property type="evidence" value="ECO:0007669"/>
    <property type="project" value="UniProtKB-ARBA"/>
</dbReference>
<dbReference type="Gene3D" id="3.40.1090.10">
    <property type="entry name" value="Cytosolic phospholipase A2 catalytic domain"/>
    <property type="match status" value="1"/>
</dbReference>
<dbReference type="Pfam" id="PF24883">
    <property type="entry name" value="NPHP3_N"/>
    <property type="match status" value="1"/>
</dbReference>
<feature type="domain" description="PNPLA" evidence="5">
    <location>
        <begin position="24"/>
        <end position="232"/>
    </location>
</feature>
<dbReference type="InterPro" id="IPR056884">
    <property type="entry name" value="NPHP3-like_N"/>
</dbReference>
<dbReference type="Gene3D" id="3.40.50.300">
    <property type="entry name" value="P-loop containing nucleotide triphosphate hydrolases"/>
    <property type="match status" value="1"/>
</dbReference>
<feature type="short sequence motif" description="GXGXXG" evidence="3">
    <location>
        <begin position="28"/>
        <end position="33"/>
    </location>
</feature>
<feature type="active site" description="Proton acceptor" evidence="3">
    <location>
        <position position="219"/>
    </location>
</feature>
<evidence type="ECO:0000259" key="5">
    <source>
        <dbReference type="PROSITE" id="PS51635"/>
    </source>
</evidence>
<feature type="short sequence motif" description="GXSXG" evidence="3">
    <location>
        <begin position="72"/>
        <end position="76"/>
    </location>
</feature>
<feature type="short sequence motif" description="DGA/G" evidence="3">
    <location>
        <begin position="219"/>
        <end position="221"/>
    </location>
</feature>
<dbReference type="EMBL" id="JAVRQU010000027">
    <property type="protein sequence ID" value="KAK5690052.1"/>
    <property type="molecule type" value="Genomic_DNA"/>
</dbReference>
<dbReference type="InterPro" id="IPR002641">
    <property type="entry name" value="PNPLA_dom"/>
</dbReference>
<dbReference type="Pfam" id="PF01734">
    <property type="entry name" value="Patatin"/>
    <property type="match status" value="1"/>
</dbReference>
<feature type="domain" description="NACHT" evidence="4">
    <location>
        <begin position="447"/>
        <end position="602"/>
    </location>
</feature>
<sequence length="1338" mass="152665">MDQRHVLLAGGSSDPRDREGLCLLSLDGGGVRGLSTLYVLKHIMDRLNTKLRQEEAAAVTVRPCDIFDVIGGTSTGGLIASMLGRLGMDVDECIEAYKDMMKGIFEQSRSAGLLARIPMYPTGKIKPSFSSRKLRDAIITLCKDRKMDATEPLDDGVKRRCKTLVCSVAKEDLSVVRLRCYKTEGVDNTTPSIVEAALATSAATSYFEAATIGNRKFVDGGLAVNNPAEEVEWEAQDIWCTESGDIKKLVSCFVTIGTGVPSTKSIQDSLRLFATDTMPSLISDTEKTEKRIIARWRQELDEGRFFRFNVDQGLQRVRLADYQQEGLIDVATTTYLNHQVQLLRVRDCVKILVAKQTPSSSELHKLVKDFEATQIYTEQSRFYAEIPREQGYATRKEIMDSLYFPEHDARIKMLDPPWSQTFDWIFQPKKDLDTRSDFSNWLRSGSEIFWISGKLGSGKSTLMAHILHNKRTELELRAWGQSMNVQIVSFFFWRAGSQRQELQNTISGLLRSLIFQLLDQIEGLAEVVAERCRLKTGRVLHWEENSLRTLLHAAISAAQTQRLCFFIDGLDEFRGDDNKLASEVCSIFQKHPNAKLCVSSRPEEPLVQRFAVYPQLKMEKLNHLDIKQYVVDQLNECHERYKHLTSSICHRAEGVFLWAVVVTREIVLAIQNGEESDFLEQRIKRLHPEMDKLFEELIRDIDSHHKSMLGFFINVMALVTYTQMEIYPSVALLAAALSKDGIVSYTDFAQHCQSTERQINAYSKGLLKVDFEGFGANDFQNIEYMWSIPQEAFRDIAALKGLTSSVAFAAIKARRAAYFPRQSTHAIVERQVIRYLLSKVEWSHRSAYDFIAKEDVQVMLELDRFSAWPKVRAKLMNGHLQLLATAPSEAAHDTSTAKESRALPSSFGRIVSMVNTINMEHNAELVEMYRRGRIISMVGTIAMDRNELVDMYGSLDRLRDLVMHMKQDDLDGNSGHVAIVNHSSDESEHNTSTQYGLKAYPNETTPDIIFWRYCIRVELIPYLHDRLQIFECIEDRGLMVASVIEGYDRITYWKPSGLPTSVWTETKELHDAGSALLQDLLSILVRQRARLSRPTNNRRLNALLLDREEHNIRYCDITWISGVRDEQNYNIDRTVVQQICLARLWWAEGLDAALSRKTLSGIQLERAIKISKMFVTLLDEWSVYIGTRFSERKEWGKDKLSLQVSMAGMPQTKLRSLLPVETKQDWNPDEQPSFRLFYNAPDLALTRFDDVPVHDISTTLSGWLFAPSDSYYVNAPTGRFGDWRIADLRSLVENDEAFRRALVEDIHQRRPATRCANEMIQALENRDHKYASKRVPGL</sequence>
<proteinExistence type="predicted"/>
<comment type="caution">
    <text evidence="6">The sequence shown here is derived from an EMBL/GenBank/DDBJ whole genome shotgun (WGS) entry which is preliminary data.</text>
</comment>
<name>A0AAN7ZYV6_9PEZI</name>
<evidence type="ECO:0000313" key="6">
    <source>
        <dbReference type="EMBL" id="KAK5690052.1"/>
    </source>
</evidence>
<dbReference type="InterPro" id="IPR007111">
    <property type="entry name" value="NACHT_NTPase"/>
</dbReference>
<dbReference type="CDD" id="cd07216">
    <property type="entry name" value="Pat17_PNPLA8_PNPLA9_like3"/>
    <property type="match status" value="1"/>
</dbReference>
<evidence type="ECO:0000256" key="1">
    <source>
        <dbReference type="ARBA" id="ARBA00022737"/>
    </source>
</evidence>
<evidence type="ECO:0000259" key="4">
    <source>
        <dbReference type="PROSITE" id="PS50837"/>
    </source>
</evidence>
<dbReference type="SUPFAM" id="SSF52151">
    <property type="entry name" value="FabD/lysophospholipase-like"/>
    <property type="match status" value="1"/>
</dbReference>
<keyword evidence="2 3" id="KW-0443">Lipid metabolism</keyword>